<keyword evidence="8" id="KW-0445">Lipid transport</keyword>
<evidence type="ECO:0000313" key="12">
    <source>
        <dbReference type="EMBL" id="CAB9510880.1"/>
    </source>
</evidence>
<dbReference type="GO" id="GO:0034045">
    <property type="term" value="C:phagophore assembly site membrane"/>
    <property type="evidence" value="ECO:0007669"/>
    <property type="project" value="UniProtKB-SubCell"/>
</dbReference>
<feature type="compositionally biased region" description="Pro residues" evidence="10">
    <location>
        <begin position="930"/>
        <end position="947"/>
    </location>
</feature>
<feature type="compositionally biased region" description="Basic and acidic residues" evidence="10">
    <location>
        <begin position="883"/>
        <end position="896"/>
    </location>
</feature>
<evidence type="ECO:0000256" key="5">
    <source>
        <dbReference type="ARBA" id="ARBA00022692"/>
    </source>
</evidence>
<dbReference type="GO" id="GO:0034497">
    <property type="term" value="P:protein localization to phagophore assembly site"/>
    <property type="evidence" value="ECO:0007669"/>
    <property type="project" value="TreeGrafter"/>
</dbReference>
<dbReference type="Proteomes" id="UP001153069">
    <property type="component" value="Unassembled WGS sequence"/>
</dbReference>
<gene>
    <name evidence="12" type="ORF">SEMRO_457_G146920.1</name>
</gene>
<feature type="transmembrane region" description="Helical" evidence="11">
    <location>
        <begin position="541"/>
        <end position="559"/>
    </location>
</feature>
<dbReference type="PANTHER" id="PTHR13038">
    <property type="entry name" value="APG9 AUTOPHAGY 9"/>
    <property type="match status" value="1"/>
</dbReference>
<evidence type="ECO:0000313" key="13">
    <source>
        <dbReference type="Proteomes" id="UP001153069"/>
    </source>
</evidence>
<sequence length="1101" mass="123962">MDHSHDDEGIWDELNDQQHREIEQHHHYRRAQTSTNWRIPLGNALRETAQQVTNAVVLGIGGNPQQQSHRYESLSSLLPPQSEAIDNDLGMNLFGSRQQQQQQQQLLPQRTEPLIQPNQNHPSHATARFQEHQPVDHNHNNNNNMQQQQQQQNNAYVFLQPFRLLPQRDGWGAVADLDVFFTSLYQYYYHRGFTTLALKGLVELITLFFTLGLSIFLFAAIDWSALSDCTEETTCHDNFSSYIVPFSASGSWMWKGWVFLYATIFFCYGSFSVWSWWHALQQARTSKWFMEEQLGIGERKLQSGAVDWDRDVVAKIQQLQTTGQYRIAIHGQADETLDALLVAQRIMRKDNFMVAIFNNPALLDWTVPLAPAGGDGAVFFSKSLEWTVYFCILNFMFNHKYQLRPAFYLDSNSLKRRFFLCGIAHLLFMPFLLFFMTLYFSLQNAYDWKSTQNYLGPREWSLAAKWTLREFNELPHLFEQRLEPSYDAAEAYLKLFRQHEIITAVGRIMVFIGGSLGAVLFAFAAMNDAILLHVKIADWNLLWYAGVVAAIYSAGKAMLPSQEKENHKRTYHTNLSQEMDLALEEVAKHTHHYPDLWKGRGWDKTTTYKAFTKMYQYKAKLFVQELVSIIVAPYILCVSLPRCAERVCEFILAIRAEVPGAGDMCGYSTFDFDTYGDDLWEGKTFGVGGVGVQQQSPTDPHRPGLPPVVTGSLTESIMQSGTVEATQQFPIPRAKEGKMEKSFFSFKAAHPSWKCPESGQDLVERLEEYQEEESAALARERQLHIEAAARQLETLAQLERQRNQRLNERPTVVDTSGMNDAYIGANPPTAADAGAGLQIPQQRQQLSPVAEHQALGMPLPGPANVPAHTLDQSHNMSMSSSSPRRDASQHEHREEPQPAPPFAAPASLPAGTASRLNRHPTLASSSPNNLAPPPSIFPPPTPGPPPTATSSQSTNEVGAHRQAVGAGTIGSLALSTELHRLLSMSTLDPDVGSVLAEHSTLHPVIDLARSINGLPPVEEERNRARERQYLLLERYHAHNVVASRQMQQRHQNLRQSPSSVQQSRPNPMSMSIAAGESPSGNVAAPPFGRMRYDRLGGSSLF</sequence>
<feature type="compositionally biased region" description="Low complexity" evidence="10">
    <location>
        <begin position="1054"/>
        <end position="1065"/>
    </location>
</feature>
<dbReference type="EMBL" id="CAICTM010000456">
    <property type="protein sequence ID" value="CAB9510880.1"/>
    <property type="molecule type" value="Genomic_DNA"/>
</dbReference>
<proteinExistence type="inferred from homology"/>
<dbReference type="InterPro" id="IPR007241">
    <property type="entry name" value="Autophagy-rel_prot_9"/>
</dbReference>
<dbReference type="GO" id="GO:0005776">
    <property type="term" value="C:autophagosome"/>
    <property type="evidence" value="ECO:0007669"/>
    <property type="project" value="TreeGrafter"/>
</dbReference>
<feature type="transmembrane region" description="Helical" evidence="11">
    <location>
        <begin position="417"/>
        <end position="440"/>
    </location>
</feature>
<evidence type="ECO:0000256" key="3">
    <source>
        <dbReference type="ARBA" id="ARBA00018074"/>
    </source>
</evidence>
<dbReference type="AlphaFoldDB" id="A0A9N8HFY9"/>
<reference evidence="12" key="1">
    <citation type="submission" date="2020-06" db="EMBL/GenBank/DDBJ databases">
        <authorList>
            <consortium name="Plant Systems Biology data submission"/>
        </authorList>
    </citation>
    <scope>NUCLEOTIDE SEQUENCE</scope>
    <source>
        <strain evidence="12">D6</strain>
    </source>
</reference>
<dbReference type="GO" id="GO:0034727">
    <property type="term" value="P:piecemeal microautophagy of the nucleus"/>
    <property type="evidence" value="ECO:0007669"/>
    <property type="project" value="TreeGrafter"/>
</dbReference>
<feature type="region of interest" description="Disordered" evidence="10">
    <location>
        <begin position="1046"/>
        <end position="1087"/>
    </location>
</feature>
<keyword evidence="4" id="KW-0813">Transport</keyword>
<keyword evidence="9 11" id="KW-0472">Membrane</keyword>
<evidence type="ECO:0000256" key="7">
    <source>
        <dbReference type="ARBA" id="ARBA00023006"/>
    </source>
</evidence>
<comment type="similarity">
    <text evidence="2">Belongs to the ATG9 family.</text>
</comment>
<feature type="transmembrane region" description="Helical" evidence="11">
    <location>
        <begin position="258"/>
        <end position="277"/>
    </location>
</feature>
<dbReference type="GO" id="GO:0000422">
    <property type="term" value="P:autophagy of mitochondrion"/>
    <property type="evidence" value="ECO:0007669"/>
    <property type="project" value="TreeGrafter"/>
</dbReference>
<keyword evidence="5 11" id="KW-0812">Transmembrane</keyword>
<evidence type="ECO:0000256" key="8">
    <source>
        <dbReference type="ARBA" id="ARBA00023055"/>
    </source>
</evidence>
<feature type="transmembrane region" description="Helical" evidence="11">
    <location>
        <begin position="201"/>
        <end position="221"/>
    </location>
</feature>
<protein>
    <recommendedName>
        <fullName evidence="3">Autophagy-related protein 9</fullName>
    </recommendedName>
</protein>
<organism evidence="12 13">
    <name type="scientific">Seminavis robusta</name>
    <dbReference type="NCBI Taxonomy" id="568900"/>
    <lineage>
        <taxon>Eukaryota</taxon>
        <taxon>Sar</taxon>
        <taxon>Stramenopiles</taxon>
        <taxon>Ochrophyta</taxon>
        <taxon>Bacillariophyta</taxon>
        <taxon>Bacillariophyceae</taxon>
        <taxon>Bacillariophycidae</taxon>
        <taxon>Naviculales</taxon>
        <taxon>Naviculaceae</taxon>
        <taxon>Seminavis</taxon>
    </lineage>
</organism>
<comment type="caution">
    <text evidence="12">The sequence shown here is derived from an EMBL/GenBank/DDBJ whole genome shotgun (WGS) entry which is preliminary data.</text>
</comment>
<dbReference type="GO" id="GO:0006869">
    <property type="term" value="P:lipid transport"/>
    <property type="evidence" value="ECO:0007669"/>
    <property type="project" value="UniProtKB-KW"/>
</dbReference>
<dbReference type="OrthoDB" id="2020634at2759"/>
<feature type="transmembrane region" description="Helical" evidence="11">
    <location>
        <begin position="504"/>
        <end position="526"/>
    </location>
</feature>
<keyword evidence="7" id="KW-0072">Autophagy</keyword>
<evidence type="ECO:0000256" key="9">
    <source>
        <dbReference type="ARBA" id="ARBA00023136"/>
    </source>
</evidence>
<evidence type="ECO:0000256" key="4">
    <source>
        <dbReference type="ARBA" id="ARBA00022448"/>
    </source>
</evidence>
<name>A0A9N8HFY9_9STRA</name>
<evidence type="ECO:0000256" key="10">
    <source>
        <dbReference type="SAM" id="MobiDB-lite"/>
    </source>
</evidence>
<evidence type="ECO:0000256" key="6">
    <source>
        <dbReference type="ARBA" id="ARBA00022989"/>
    </source>
</evidence>
<evidence type="ECO:0000256" key="11">
    <source>
        <dbReference type="SAM" id="Phobius"/>
    </source>
</evidence>
<keyword evidence="6 11" id="KW-1133">Transmembrane helix</keyword>
<dbReference type="Pfam" id="PF04109">
    <property type="entry name" value="ATG9"/>
    <property type="match status" value="1"/>
</dbReference>
<feature type="region of interest" description="Disordered" evidence="10">
    <location>
        <begin position="854"/>
        <end position="959"/>
    </location>
</feature>
<keyword evidence="13" id="KW-1185">Reference proteome</keyword>
<dbReference type="GO" id="GO:0061709">
    <property type="term" value="P:reticulophagy"/>
    <property type="evidence" value="ECO:0007669"/>
    <property type="project" value="TreeGrafter"/>
</dbReference>
<comment type="subcellular location">
    <subcellularLocation>
        <location evidence="1">Preautophagosomal structure membrane</location>
        <topology evidence="1">Multi-pass membrane protein</topology>
    </subcellularLocation>
</comment>
<dbReference type="PANTHER" id="PTHR13038:SF10">
    <property type="entry name" value="AUTOPHAGY-RELATED PROTEIN 9"/>
    <property type="match status" value="1"/>
</dbReference>
<evidence type="ECO:0000256" key="2">
    <source>
        <dbReference type="ARBA" id="ARBA00006185"/>
    </source>
</evidence>
<accession>A0A9N8HFY9</accession>
<evidence type="ECO:0000256" key="1">
    <source>
        <dbReference type="ARBA" id="ARBA00004511"/>
    </source>
</evidence>